<dbReference type="AlphaFoldDB" id="A0A2N5U8X9"/>
<organism evidence="2 3">
    <name type="scientific">Puccinia coronata f. sp. avenae</name>
    <dbReference type="NCBI Taxonomy" id="200324"/>
    <lineage>
        <taxon>Eukaryota</taxon>
        <taxon>Fungi</taxon>
        <taxon>Dikarya</taxon>
        <taxon>Basidiomycota</taxon>
        <taxon>Pucciniomycotina</taxon>
        <taxon>Pucciniomycetes</taxon>
        <taxon>Pucciniales</taxon>
        <taxon>Pucciniaceae</taxon>
        <taxon>Puccinia</taxon>
    </lineage>
</organism>
<sequence length="82" mass="9145">MRSGDQSSITRSWSSAITPPPPRWPSFAWQINHTPATRSAKPLENNFLTSLSGAGISSTLSPTPWEIWAYWLTSDSKSLFLH</sequence>
<feature type="compositionally biased region" description="Polar residues" evidence="1">
    <location>
        <begin position="1"/>
        <end position="17"/>
    </location>
</feature>
<keyword evidence="3" id="KW-1185">Reference proteome</keyword>
<reference evidence="2 3" key="1">
    <citation type="submission" date="2017-11" db="EMBL/GenBank/DDBJ databases">
        <title>De novo assembly and phasing of dikaryotic genomes from two isolates of Puccinia coronata f. sp. avenae, the causal agent of oat crown rust.</title>
        <authorList>
            <person name="Miller M.E."/>
            <person name="Zhang Y."/>
            <person name="Omidvar V."/>
            <person name="Sperschneider J."/>
            <person name="Schwessinger B."/>
            <person name="Raley C."/>
            <person name="Palmer J.M."/>
            <person name="Garnica D."/>
            <person name="Upadhyaya N."/>
            <person name="Rathjen J."/>
            <person name="Taylor J.M."/>
            <person name="Park R.F."/>
            <person name="Dodds P.N."/>
            <person name="Hirsch C.D."/>
            <person name="Kianian S.F."/>
            <person name="Figueroa M."/>
        </authorList>
    </citation>
    <scope>NUCLEOTIDE SEQUENCE [LARGE SCALE GENOMIC DNA]</scope>
    <source>
        <strain evidence="2">12NC29</strain>
    </source>
</reference>
<dbReference type="Proteomes" id="UP000235388">
    <property type="component" value="Unassembled WGS sequence"/>
</dbReference>
<protein>
    <submittedName>
        <fullName evidence="2">Uncharacterized protein</fullName>
    </submittedName>
</protein>
<name>A0A2N5U8X9_9BASI</name>
<gene>
    <name evidence="2" type="ORF">PCANC_21565</name>
</gene>
<evidence type="ECO:0000313" key="3">
    <source>
        <dbReference type="Proteomes" id="UP000235388"/>
    </source>
</evidence>
<accession>A0A2N5U8X9</accession>
<proteinExistence type="predicted"/>
<evidence type="ECO:0000313" key="2">
    <source>
        <dbReference type="EMBL" id="PLW34193.1"/>
    </source>
</evidence>
<dbReference type="EMBL" id="PGCJ01000282">
    <property type="protein sequence ID" value="PLW34193.1"/>
    <property type="molecule type" value="Genomic_DNA"/>
</dbReference>
<evidence type="ECO:0000256" key="1">
    <source>
        <dbReference type="SAM" id="MobiDB-lite"/>
    </source>
</evidence>
<comment type="caution">
    <text evidence="2">The sequence shown here is derived from an EMBL/GenBank/DDBJ whole genome shotgun (WGS) entry which is preliminary data.</text>
</comment>
<feature type="region of interest" description="Disordered" evidence="1">
    <location>
        <begin position="1"/>
        <end position="22"/>
    </location>
</feature>